<dbReference type="Pfam" id="PF00856">
    <property type="entry name" value="SET"/>
    <property type="match status" value="1"/>
</dbReference>
<feature type="region of interest" description="Disordered" evidence="1">
    <location>
        <begin position="58"/>
        <end position="119"/>
    </location>
</feature>
<dbReference type="HOGENOM" id="CLU_408516_0_0_1"/>
<dbReference type="GO" id="GO:0008168">
    <property type="term" value="F:methyltransferase activity"/>
    <property type="evidence" value="ECO:0007669"/>
    <property type="project" value="InterPro"/>
</dbReference>
<evidence type="ECO:0000256" key="1">
    <source>
        <dbReference type="SAM" id="MobiDB-lite"/>
    </source>
</evidence>
<dbReference type="PROSITE" id="PS50280">
    <property type="entry name" value="SET"/>
    <property type="match status" value="1"/>
</dbReference>
<reference evidence="3" key="1">
    <citation type="journal article" date="2011" name="PLoS Biol.">
        <title>Gene gain and loss during evolution of obligate parasitism in the white rust pathogen of Arabidopsis thaliana.</title>
        <authorList>
            <person name="Kemen E."/>
            <person name="Gardiner A."/>
            <person name="Schultz-Larsen T."/>
            <person name="Kemen A.C."/>
            <person name="Balmuth A.L."/>
            <person name="Robert-Seilaniantz A."/>
            <person name="Bailey K."/>
            <person name="Holub E."/>
            <person name="Studholme D.J."/>
            <person name="Maclean D."/>
            <person name="Jones J.D."/>
        </authorList>
    </citation>
    <scope>NUCLEOTIDE SEQUENCE</scope>
</reference>
<feature type="domain" description="SET" evidence="2">
    <location>
        <begin position="431"/>
        <end position="606"/>
    </location>
</feature>
<protein>
    <submittedName>
        <fullName evidence="3">Uncharacterized protein AlNc14C101G6039</fullName>
    </submittedName>
</protein>
<dbReference type="AlphaFoldDB" id="F0WHH6"/>
<reference evidence="3" key="2">
    <citation type="submission" date="2011-02" db="EMBL/GenBank/DDBJ databases">
        <authorList>
            <person name="MacLean D."/>
        </authorList>
    </citation>
    <scope>NUCLEOTIDE SEQUENCE</scope>
</reference>
<feature type="compositionally biased region" description="Low complexity" evidence="1">
    <location>
        <begin position="68"/>
        <end position="104"/>
    </location>
</feature>
<dbReference type="PANTHER" id="PTHR47436">
    <property type="entry name" value="HISTONE-LYSINE N-METHYLTRANSFERASE ATXR2"/>
    <property type="match status" value="1"/>
</dbReference>
<dbReference type="EMBL" id="FR824146">
    <property type="protein sequence ID" value="CCA20695.1"/>
    <property type="molecule type" value="Genomic_DNA"/>
</dbReference>
<feature type="compositionally biased region" description="Low complexity" evidence="1">
    <location>
        <begin position="155"/>
        <end position="169"/>
    </location>
</feature>
<dbReference type="InterPro" id="IPR046341">
    <property type="entry name" value="SET_dom_sf"/>
</dbReference>
<sequence>MEERELSWSQYDADAEDGMNGTESSISSNSSCSELSTNWIQSSQRILEDFERIKRQSRRYHNHDDFFNSSKTSNSSSISSSSSSSPSSSPPSSSYPSSEASLNSIPQQRKPDNSTQLDSSNDTLLLADQYDPPYGSSLVRFSDRRVGLTNTDYHPSQPQYQSPSFSVPQPSDSLATSDYLSTIIKKYKAPVVYQYDQFRGKAIFANTFIPGASRIWTEHPLVAIQHSSSKTQLNCCEYCFLPLCGEYCKTWTELCEAWQHNQVKTSPKHNEFNLVDDLEIVLDRFGILKRNCGLMGPTWSCVCGESYCSTHCRDKALDEYHVLLCPRISLTEKEHLCALMREQAPQPSSNASNIAEMCSPAAVFHAYKDLNDECSLIAKLVARIICEFIRTGDLESARKPVDMFHKHSNNKNGFKSEEGFQSASKSKRVSASNVLSETHQLVVEVIRWSLRLLEEDRKLHNKTAAEICEMCSEILSFEFFIAIFEIFDKNAISMEIDHPFLALIDILDPHELVMSFASSKGHGAIDSDENLGRVRNVLQMLPSFRQPHAPVTQLYGITGSALFLLICTLNHSCEPNVAVLYSKNGDAHVVAVRDVAKGEELCISYVDLDVDMDAQEVMLRDCDVECGCARCGRAPGGCSLKRRRLTNLIPRSTGYYKGAATQRLRLTNGAPVF</sequence>
<evidence type="ECO:0000259" key="2">
    <source>
        <dbReference type="PROSITE" id="PS50280"/>
    </source>
</evidence>
<proteinExistence type="predicted"/>
<feature type="compositionally biased region" description="Low complexity" evidence="1">
    <location>
        <begin position="24"/>
        <end position="33"/>
    </location>
</feature>
<dbReference type="InterPro" id="IPR044237">
    <property type="entry name" value="ATXR2-like"/>
</dbReference>
<gene>
    <name evidence="3" type="primary">AlNc14C101G6039</name>
    <name evidence="3" type="ORF">ALNC14_068380</name>
</gene>
<feature type="region of interest" description="Disordered" evidence="1">
    <location>
        <begin position="149"/>
        <end position="169"/>
    </location>
</feature>
<feature type="region of interest" description="Disordered" evidence="1">
    <location>
        <begin position="1"/>
        <end position="33"/>
    </location>
</feature>
<accession>F0WHH6</accession>
<dbReference type="SUPFAM" id="SSF82199">
    <property type="entry name" value="SET domain"/>
    <property type="match status" value="1"/>
</dbReference>
<evidence type="ECO:0000313" key="3">
    <source>
        <dbReference type="EMBL" id="CCA20695.1"/>
    </source>
</evidence>
<dbReference type="CDD" id="cd20071">
    <property type="entry name" value="SET_SMYD"/>
    <property type="match status" value="1"/>
</dbReference>
<dbReference type="Gene3D" id="2.170.270.10">
    <property type="entry name" value="SET domain"/>
    <property type="match status" value="1"/>
</dbReference>
<organism evidence="3">
    <name type="scientific">Albugo laibachii Nc14</name>
    <dbReference type="NCBI Taxonomy" id="890382"/>
    <lineage>
        <taxon>Eukaryota</taxon>
        <taxon>Sar</taxon>
        <taxon>Stramenopiles</taxon>
        <taxon>Oomycota</taxon>
        <taxon>Peronosporomycetes</taxon>
        <taxon>Albuginales</taxon>
        <taxon>Albuginaceae</taxon>
        <taxon>Albugo</taxon>
    </lineage>
</organism>
<dbReference type="InterPro" id="IPR001214">
    <property type="entry name" value="SET_dom"/>
</dbReference>
<name>F0WHH6_9STRA</name>
<dbReference type="PANTHER" id="PTHR47436:SF1">
    <property type="entry name" value="SET DOMAIN-CONTAINING PROTEIN"/>
    <property type="match status" value="1"/>
</dbReference>